<keyword evidence="3" id="KW-1185">Reference proteome</keyword>
<sequence length="320" mass="35816">MRPRRSFSKTRPTDPTSIGWSTIACSLPWTRTRARSRRAVRPGCWCDPTWRPSTRTDVSSSRRSTSRSTSPSTASTPSATPNVASSPSGSCSGTCPPTSSTPPRNAYPFFTLEERIVCFMRDLNLFFTHPGPRRGEQPEDMSLDEATSREQQQRNPLGAALVNISNQTDNEERQRWMDRVSFELHYITDQLGFYGLKKQTGGNALRLAHLLFSGLQKQYDVNALIHKWGKSKQQHPSSPHVREGSKVLLFMIEQWAGRLSYFVGLFPEANEDLELLRALRTRLHTQSGLLQAFLQGAATATTDAAAASSKAPKEKEKEED</sequence>
<feature type="region of interest" description="Disordered" evidence="1">
    <location>
        <begin position="129"/>
        <end position="155"/>
    </location>
</feature>
<dbReference type="KEGG" id="acan:ACA1_081420"/>
<dbReference type="AlphaFoldDB" id="L8HBR3"/>
<organism evidence="2 3">
    <name type="scientific">Acanthamoeba castellanii (strain ATCC 30010 / Neff)</name>
    <dbReference type="NCBI Taxonomy" id="1257118"/>
    <lineage>
        <taxon>Eukaryota</taxon>
        <taxon>Amoebozoa</taxon>
        <taxon>Discosea</taxon>
        <taxon>Longamoebia</taxon>
        <taxon>Centramoebida</taxon>
        <taxon>Acanthamoebidae</taxon>
        <taxon>Acanthamoeba</taxon>
    </lineage>
</organism>
<evidence type="ECO:0000313" key="3">
    <source>
        <dbReference type="Proteomes" id="UP000011083"/>
    </source>
</evidence>
<evidence type="ECO:0000256" key="1">
    <source>
        <dbReference type="SAM" id="MobiDB-lite"/>
    </source>
</evidence>
<dbReference type="VEuPathDB" id="AmoebaDB:ACA1_081420"/>
<name>L8HBR3_ACACF</name>
<reference evidence="2 3" key="1">
    <citation type="journal article" date="2013" name="Genome Biol.">
        <title>Genome of Acanthamoeba castellanii highlights extensive lateral gene transfer and early evolution of tyrosine kinase signaling.</title>
        <authorList>
            <person name="Clarke M."/>
            <person name="Lohan A.J."/>
            <person name="Liu B."/>
            <person name="Lagkouvardos I."/>
            <person name="Roy S."/>
            <person name="Zafar N."/>
            <person name="Bertelli C."/>
            <person name="Schilde C."/>
            <person name="Kianianmomeni A."/>
            <person name="Burglin T.R."/>
            <person name="Frech C."/>
            <person name="Turcotte B."/>
            <person name="Kopec K.O."/>
            <person name="Synnott J.M."/>
            <person name="Choo C."/>
            <person name="Paponov I."/>
            <person name="Finkler A."/>
            <person name="Soon Heng Tan C."/>
            <person name="Hutchins A.P."/>
            <person name="Weinmeier T."/>
            <person name="Rattei T."/>
            <person name="Chu J.S."/>
            <person name="Gimenez G."/>
            <person name="Irimia M."/>
            <person name="Rigden D.J."/>
            <person name="Fitzpatrick D.A."/>
            <person name="Lorenzo-Morales J."/>
            <person name="Bateman A."/>
            <person name="Chiu C.H."/>
            <person name="Tang P."/>
            <person name="Hegemann P."/>
            <person name="Fromm H."/>
            <person name="Raoult D."/>
            <person name="Greub G."/>
            <person name="Miranda-Saavedra D."/>
            <person name="Chen N."/>
            <person name="Nash P."/>
            <person name="Ginger M.L."/>
            <person name="Horn M."/>
            <person name="Schaap P."/>
            <person name="Caler L."/>
            <person name="Loftus B."/>
        </authorList>
    </citation>
    <scope>NUCLEOTIDE SEQUENCE [LARGE SCALE GENOMIC DNA]</scope>
    <source>
        <strain evidence="2 3">Neff</strain>
    </source>
</reference>
<feature type="region of interest" description="Disordered" evidence="1">
    <location>
        <begin position="53"/>
        <end position="106"/>
    </location>
</feature>
<dbReference type="Proteomes" id="UP000011083">
    <property type="component" value="Unassembled WGS sequence"/>
</dbReference>
<dbReference type="RefSeq" id="XP_004367763.1">
    <property type="nucleotide sequence ID" value="XM_004367706.1"/>
</dbReference>
<proteinExistence type="predicted"/>
<dbReference type="EMBL" id="KB007874">
    <property type="protein sequence ID" value="ELR22682.1"/>
    <property type="molecule type" value="Genomic_DNA"/>
</dbReference>
<dbReference type="PROSITE" id="PS51257">
    <property type="entry name" value="PROKAR_LIPOPROTEIN"/>
    <property type="match status" value="1"/>
</dbReference>
<feature type="compositionally biased region" description="Low complexity" evidence="1">
    <location>
        <begin position="53"/>
        <end position="103"/>
    </location>
</feature>
<gene>
    <name evidence="2" type="ORF">ACA1_081420</name>
</gene>
<evidence type="ECO:0000313" key="2">
    <source>
        <dbReference type="EMBL" id="ELR22682.1"/>
    </source>
</evidence>
<accession>L8HBR3</accession>
<dbReference type="GeneID" id="14923639"/>
<protein>
    <submittedName>
        <fullName evidence="2">Uncharacterized protein</fullName>
    </submittedName>
</protein>